<dbReference type="EMBL" id="JXSL01000030">
    <property type="protein sequence ID" value="KIL97238.1"/>
    <property type="molecule type" value="Genomic_DNA"/>
</dbReference>
<reference evidence="1 2" key="1">
    <citation type="submission" date="2015-01" db="EMBL/GenBank/DDBJ databases">
        <title>Genome Sequence of Magnetospirillum magnetotacticum Strain MS-1.</title>
        <authorList>
            <person name="Marinov G.K."/>
            <person name="Smalley M.D."/>
            <person name="DeSalvo G."/>
        </authorList>
    </citation>
    <scope>NUCLEOTIDE SEQUENCE [LARGE SCALE GENOMIC DNA]</scope>
    <source>
        <strain evidence="1 2">MS-1</strain>
    </source>
</reference>
<sequence>MFKRKSVDAQVGDMFIKAHDTKKSIWVVEKIFEHVDGIMHARLFSKLQPKTMITVSASTLADPDFFYRAPPAPLD</sequence>
<dbReference type="OrthoDB" id="7359345at2"/>
<proteinExistence type="predicted"/>
<organism evidence="1 2">
    <name type="scientific">Paramagnetospirillum magnetotacticum MS-1</name>
    <dbReference type="NCBI Taxonomy" id="272627"/>
    <lineage>
        <taxon>Bacteria</taxon>
        <taxon>Pseudomonadati</taxon>
        <taxon>Pseudomonadota</taxon>
        <taxon>Alphaproteobacteria</taxon>
        <taxon>Rhodospirillales</taxon>
        <taxon>Magnetospirillaceae</taxon>
        <taxon>Paramagnetospirillum</taxon>
    </lineage>
</organism>
<evidence type="ECO:0000313" key="2">
    <source>
        <dbReference type="Proteomes" id="UP000031971"/>
    </source>
</evidence>
<dbReference type="AlphaFoldDB" id="A0A0C2YQ43"/>
<keyword evidence="2" id="KW-1185">Reference proteome</keyword>
<evidence type="ECO:0000313" key="1">
    <source>
        <dbReference type="EMBL" id="KIL97238.1"/>
    </source>
</evidence>
<comment type="caution">
    <text evidence="1">The sequence shown here is derived from an EMBL/GenBank/DDBJ whole genome shotgun (WGS) entry which is preliminary data.</text>
</comment>
<dbReference type="Proteomes" id="UP000031971">
    <property type="component" value="Unassembled WGS sequence"/>
</dbReference>
<gene>
    <name evidence="1" type="ORF">CCC_00299</name>
</gene>
<accession>A0A0C2YQ43</accession>
<name>A0A0C2YQ43_PARME</name>
<protein>
    <submittedName>
        <fullName evidence="1">Uncharacterized protein</fullName>
    </submittedName>
</protein>
<dbReference type="RefSeq" id="WP_009871071.1">
    <property type="nucleotide sequence ID" value="NZ_JXSL01000030.1"/>
</dbReference>